<dbReference type="RefSeq" id="WP_075049872.1">
    <property type="nucleotide sequence ID" value="NZ_CP006867.1"/>
</dbReference>
<dbReference type="InterPro" id="IPR005140">
    <property type="entry name" value="eRF1_Pelota-like_N"/>
</dbReference>
<dbReference type="Pfam" id="PF03465">
    <property type="entry name" value="eRF1_3"/>
    <property type="match status" value="1"/>
</dbReference>
<comment type="similarity">
    <text evidence="3 9">Belongs to the eukaryotic release factor 1 family.</text>
</comment>
<dbReference type="InterPro" id="IPR024049">
    <property type="entry name" value="eRF1_1_sf"/>
</dbReference>
<dbReference type="GO" id="GO:0005737">
    <property type="term" value="C:cytoplasm"/>
    <property type="evidence" value="ECO:0007669"/>
    <property type="project" value="UniProtKB-SubCell"/>
</dbReference>
<dbReference type="InterPro" id="IPR004403">
    <property type="entry name" value="Peptide_chain-rel_eRF1/aRF1"/>
</dbReference>
<dbReference type="PATRIC" id="fig|940295.4.peg.891"/>
<dbReference type="Gene3D" id="3.30.420.60">
    <property type="entry name" value="eRF1 domain 2"/>
    <property type="match status" value="1"/>
</dbReference>
<evidence type="ECO:0000256" key="2">
    <source>
        <dbReference type="ARBA" id="ARBA00004496"/>
    </source>
</evidence>
<dbReference type="SUPFAM" id="SSF55315">
    <property type="entry name" value="L30e-like"/>
    <property type="match status" value="1"/>
</dbReference>
<dbReference type="GeneID" id="30680321"/>
<dbReference type="SUPFAM" id="SSF55481">
    <property type="entry name" value="N-terminal domain of eukaryotic peptide chain release factor subunit 1, ERF1"/>
    <property type="match status" value="1"/>
</dbReference>
<feature type="domain" description="eRF1/Pelota-like N-terminal" evidence="10">
    <location>
        <begin position="3"/>
        <end position="136"/>
    </location>
</feature>
<gene>
    <name evidence="9" type="primary">prf1</name>
    <name evidence="11" type="ORF">EYM_04655</name>
</gene>
<dbReference type="AlphaFoldDB" id="A0A0U3F2N3"/>
<comment type="function">
    <text evidence="1 9">Directs the termination of nascent peptide synthesis (translation) in response to the termination codons UAA, UAG and UGA.</text>
</comment>
<sequence length="365" mass="41333">MSEATSEWQISRKQLKELLKELEKWSAPATTLLSLYIPPGRPVGDVMELLRKEMSVADNVKLKKTREAVKAALTAAMDRLKRFDKVPPNGLVIFCGVNPDTEKLECYAFSPPDKVPVFFYRTDKSFHTEFLKDMVEEPEVYGLILVERGKMLVGLLKGSNIEILREATGFIPSKHHRGGQSQRRFDRLIEQAAEAFYKHAGEVASEVLLPYLEQGRLKGVLIGGPAFSKQDFLEAGGLDYRIKQKVLGLYDVADVDEHGFYELVQRGYNEIQGQKYAEALNAMEEFKRHLAKDTGYAVYGKEEVMEALRMGALKSILIPEDHPELEKIKEEAEMYGTKVIPIPEGVPEAEWFKKTFGIAGIKRFK</sequence>
<dbReference type="InterPro" id="IPR005142">
    <property type="entry name" value="eRF1_3"/>
</dbReference>
<dbReference type="HAMAP" id="MF_00424">
    <property type="entry name" value="Rel_fact_arch_1"/>
    <property type="match status" value="1"/>
</dbReference>
<dbReference type="InterPro" id="IPR005141">
    <property type="entry name" value="eRF1_2"/>
</dbReference>
<dbReference type="STRING" id="940295.EYM_04655"/>
<evidence type="ECO:0000256" key="5">
    <source>
        <dbReference type="ARBA" id="ARBA00019723"/>
    </source>
</evidence>
<dbReference type="EMBL" id="CP006867">
    <property type="protein sequence ID" value="ALU11781.1"/>
    <property type="molecule type" value="Genomic_DNA"/>
</dbReference>
<protein>
    <recommendedName>
        <fullName evidence="5 9">Peptide chain release factor subunit 1</fullName>
    </recommendedName>
    <alternativeName>
        <fullName evidence="8 9">Translation termination factor aRF1</fullName>
    </alternativeName>
</protein>
<dbReference type="Gene3D" id="3.30.1330.30">
    <property type="match status" value="1"/>
</dbReference>
<comment type="subcellular location">
    <subcellularLocation>
        <location evidence="2 9">Cytoplasm</location>
    </subcellularLocation>
</comment>
<evidence type="ECO:0000313" key="12">
    <source>
        <dbReference type="Proteomes" id="UP000060778"/>
    </source>
</evidence>
<organism evidence="11 12">
    <name type="scientific">Ignicoccus islandicus DSM 13165</name>
    <dbReference type="NCBI Taxonomy" id="940295"/>
    <lineage>
        <taxon>Archaea</taxon>
        <taxon>Thermoproteota</taxon>
        <taxon>Thermoprotei</taxon>
        <taxon>Desulfurococcales</taxon>
        <taxon>Desulfurococcaceae</taxon>
        <taxon>Ignicoccus</taxon>
    </lineage>
</organism>
<proteinExistence type="inferred from homology"/>
<evidence type="ECO:0000256" key="1">
    <source>
        <dbReference type="ARBA" id="ARBA00002832"/>
    </source>
</evidence>
<evidence type="ECO:0000256" key="8">
    <source>
        <dbReference type="ARBA" id="ARBA00031168"/>
    </source>
</evidence>
<dbReference type="Proteomes" id="UP000060778">
    <property type="component" value="Chromosome"/>
</dbReference>
<dbReference type="InterPro" id="IPR029064">
    <property type="entry name" value="Ribosomal_eL30-like_sf"/>
</dbReference>
<evidence type="ECO:0000256" key="9">
    <source>
        <dbReference type="HAMAP-Rule" id="MF_00424"/>
    </source>
</evidence>
<dbReference type="SMART" id="SM01194">
    <property type="entry name" value="eRF1_1"/>
    <property type="match status" value="1"/>
</dbReference>
<evidence type="ECO:0000256" key="3">
    <source>
        <dbReference type="ARBA" id="ARBA00005326"/>
    </source>
</evidence>
<dbReference type="SUPFAM" id="SSF53137">
    <property type="entry name" value="Translational machinery components"/>
    <property type="match status" value="1"/>
</dbReference>
<reference evidence="11 12" key="1">
    <citation type="submission" date="2013-11" db="EMBL/GenBank/DDBJ databases">
        <title>Comparative genomics of Ignicoccus.</title>
        <authorList>
            <person name="Podar M."/>
        </authorList>
    </citation>
    <scope>NUCLEOTIDE SEQUENCE [LARGE SCALE GENOMIC DNA]</scope>
    <source>
        <strain evidence="11 12">DSM 13165</strain>
    </source>
</reference>
<evidence type="ECO:0000256" key="6">
    <source>
        <dbReference type="ARBA" id="ARBA00022490"/>
    </source>
</evidence>
<evidence type="ECO:0000313" key="11">
    <source>
        <dbReference type="EMBL" id="ALU11781.1"/>
    </source>
</evidence>
<dbReference type="InterPro" id="IPR020918">
    <property type="entry name" value="Peptide_chain-rel_aRF1"/>
</dbReference>
<keyword evidence="6 9" id="KW-0963">Cytoplasm</keyword>
<keyword evidence="7 9" id="KW-0648">Protein biosynthesis</keyword>
<dbReference type="Gene3D" id="3.30.960.10">
    <property type="entry name" value="eRF1 domain 1"/>
    <property type="match status" value="1"/>
</dbReference>
<dbReference type="KEGG" id="iis:EYM_04655"/>
<comment type="subunit">
    <text evidence="4 9">Heterodimer of two subunits, one of which binds GTP.</text>
</comment>
<evidence type="ECO:0000256" key="4">
    <source>
        <dbReference type="ARBA" id="ARBA00011520"/>
    </source>
</evidence>
<dbReference type="NCBIfam" id="TIGR03676">
    <property type="entry name" value="aRF1_eRF1"/>
    <property type="match status" value="1"/>
</dbReference>
<evidence type="ECO:0000259" key="10">
    <source>
        <dbReference type="SMART" id="SM01194"/>
    </source>
</evidence>
<name>A0A0U3F2N3_9CREN</name>
<accession>A0A0U3F2N3</accession>
<dbReference type="InterPro" id="IPR042226">
    <property type="entry name" value="eFR1_2_sf"/>
</dbReference>
<keyword evidence="12" id="KW-1185">Reference proteome</keyword>
<dbReference type="PANTHER" id="PTHR10113">
    <property type="entry name" value="PEPTIDE CHAIN RELEASE FACTOR SUBUNIT 1"/>
    <property type="match status" value="1"/>
</dbReference>
<dbReference type="OrthoDB" id="1011at2157"/>
<dbReference type="Pfam" id="PF03463">
    <property type="entry name" value="eRF1_1"/>
    <property type="match status" value="1"/>
</dbReference>
<dbReference type="GO" id="GO:0016149">
    <property type="term" value="F:translation release factor activity, codon specific"/>
    <property type="evidence" value="ECO:0007669"/>
    <property type="project" value="UniProtKB-UniRule"/>
</dbReference>
<dbReference type="Pfam" id="PF03464">
    <property type="entry name" value="eRF1_2"/>
    <property type="match status" value="1"/>
</dbReference>
<evidence type="ECO:0000256" key="7">
    <source>
        <dbReference type="ARBA" id="ARBA00022917"/>
    </source>
</evidence>